<sequence length="136" mass="14028">MNSVRDGRFKSVARTFTGAHKTSVNGKAAAPVVGLLLLGMLATSLLSFSTNSALAATSSSSSSSLVGDSSRDAFQLAVTPIAPKLPADGNDYLIMVQLQTAKDGKPREAPYDIDVTLLTSDNTVASPQGKVTIKTG</sequence>
<evidence type="ECO:0000313" key="2">
    <source>
        <dbReference type="Proteomes" id="UP000028194"/>
    </source>
</evidence>
<name>A0A075MT21_9ARCH</name>
<evidence type="ECO:0000313" key="1">
    <source>
        <dbReference type="EMBL" id="AIF82469.1"/>
    </source>
</evidence>
<reference evidence="1 2" key="1">
    <citation type="journal article" date="2014" name="PLoS ONE">
        <title>Genome Sequence of Candidatus Nitrososphaera evergladensis from Group I.1b Enriched from Everglades Soil Reveals Novel Genomic Features of the Ammonia-Oxidizing Archaea.</title>
        <authorList>
            <person name="Zhalnina K.V."/>
            <person name="Dias R."/>
            <person name="Leonard M.T."/>
            <person name="Dorr de Quadros P."/>
            <person name="Camargo F.A."/>
            <person name="Drew J.C."/>
            <person name="Farmerie W.G."/>
            <person name="Daroub S.H."/>
            <person name="Triplett E.W."/>
        </authorList>
    </citation>
    <scope>NUCLEOTIDE SEQUENCE [LARGE SCALE GENOMIC DNA]</scope>
    <source>
        <strain evidence="1 2">SR1</strain>
    </source>
</reference>
<gene>
    <name evidence="1" type="ORF">NTE_00387</name>
</gene>
<organism evidence="1 2">
    <name type="scientific">Candidatus Nitrososphaera evergladensis SR1</name>
    <dbReference type="NCBI Taxonomy" id="1459636"/>
    <lineage>
        <taxon>Archaea</taxon>
        <taxon>Nitrososphaerota</taxon>
        <taxon>Nitrososphaeria</taxon>
        <taxon>Nitrososphaerales</taxon>
        <taxon>Nitrososphaeraceae</taxon>
        <taxon>Nitrososphaera</taxon>
    </lineage>
</organism>
<dbReference type="EMBL" id="CP007174">
    <property type="protein sequence ID" value="AIF82469.1"/>
    <property type="molecule type" value="Genomic_DNA"/>
</dbReference>
<dbReference type="KEGG" id="nev:NTE_00387"/>
<dbReference type="RefSeq" id="WP_148699435.1">
    <property type="nucleotide sequence ID" value="NZ_CP007174.1"/>
</dbReference>
<dbReference type="AlphaFoldDB" id="A0A075MT21"/>
<dbReference type="GeneID" id="41596270"/>
<accession>A0A075MT21</accession>
<dbReference type="HOGENOM" id="CLU_1870623_0_0_2"/>
<protein>
    <submittedName>
        <fullName evidence="1">Uncharacterized protein</fullName>
    </submittedName>
</protein>
<proteinExistence type="predicted"/>
<dbReference type="Proteomes" id="UP000028194">
    <property type="component" value="Chromosome"/>
</dbReference>
<keyword evidence="2" id="KW-1185">Reference proteome</keyword>